<dbReference type="EMBL" id="MZXW01000050">
    <property type="protein sequence ID" value="RXT36471.1"/>
    <property type="molecule type" value="Genomic_DNA"/>
</dbReference>
<protein>
    <recommendedName>
        <fullName evidence="3">Filamentous haemagglutinin FhaB/tRNA nuclease CdiA-like TPS domain-containing protein</fullName>
    </recommendedName>
</protein>
<evidence type="ECO:0000256" key="2">
    <source>
        <dbReference type="SAM" id="SignalP"/>
    </source>
</evidence>
<dbReference type="InterPro" id="IPR050909">
    <property type="entry name" value="Bact_Autotransporter_VF"/>
</dbReference>
<dbReference type="InterPro" id="IPR011050">
    <property type="entry name" value="Pectin_lyase_fold/virulence"/>
</dbReference>
<accession>A0A4Q1UM82</accession>
<feature type="compositionally biased region" description="Basic and acidic residues" evidence="1">
    <location>
        <begin position="4369"/>
        <end position="4380"/>
    </location>
</feature>
<dbReference type="InterPro" id="IPR008638">
    <property type="entry name" value="FhaB/CdiA-like_TPS"/>
</dbReference>
<feature type="domain" description="Filamentous haemagglutinin FhaB/tRNA nuclease CdiA-like TPS" evidence="3">
    <location>
        <begin position="136"/>
        <end position="244"/>
    </location>
</feature>
<proteinExistence type="predicted"/>
<dbReference type="Gene3D" id="2.160.20.10">
    <property type="entry name" value="Single-stranded right-handed beta-helix, Pectin lyase-like"/>
    <property type="match status" value="1"/>
</dbReference>
<dbReference type="NCBIfam" id="TIGR01901">
    <property type="entry name" value="adhes_NPXG"/>
    <property type="match status" value="1"/>
</dbReference>
<reference evidence="4 5" key="1">
    <citation type="submission" date="2017-03" db="EMBL/GenBank/DDBJ databases">
        <authorList>
            <person name="Safronova V.I."/>
            <person name="Sazanova A.L."/>
            <person name="Chirak E.R."/>
        </authorList>
    </citation>
    <scope>NUCLEOTIDE SEQUENCE [LARGE SCALE GENOMIC DNA]</scope>
    <source>
        <strain evidence="4 5">Opo-243</strain>
    </source>
</reference>
<evidence type="ECO:0000313" key="4">
    <source>
        <dbReference type="EMBL" id="RXT36471.1"/>
    </source>
</evidence>
<evidence type="ECO:0000256" key="1">
    <source>
        <dbReference type="SAM" id="MobiDB-lite"/>
    </source>
</evidence>
<keyword evidence="2" id="KW-0732">Signal</keyword>
<dbReference type="PANTHER" id="PTHR12338:SF5">
    <property type="entry name" value="ANTIGEN 43-RELATED"/>
    <property type="match status" value="1"/>
</dbReference>
<sequence>MRRALNKTLLGSVSLLALMAVSDLGEARSLTPGASTVAPTAAAIQAGLAAAQQSAGAAAQAQESLARAAAALNAARNLQLDAAAAARAAQSSVPNGVTAGGLMQLNPAGSMSSTVSCGVSCTSTTTTWQTDSSWTGANGPVETVQSNSPKVTVDIQQTQSKAILNWKTFNVGADTTVNFRQGASDWIALNRVDPASGSPTRILGQVNAPGAVYLINRNGIIFGAGSQVNVHTLIASSLDIGKLGTNQAERDDFFIKTGIANLNSFSIYDAVGGKTTNIVAGDVTVERGASIKTYIASDEVELGSPGGVYLFGANVSNSGSISAPSREVAMVAARTIDIITYGFSTLPANVLGTDSSGAAVKFRGAEFRISQFDSKYELKDPANLGYGTSNHYLAGTGAVRHDGLIDASQGIVVMTGDRISVDNPTDATGGALKDAAGNLVQGVISVDTSIGRNGMVLLRGATTVTMNGVISSLPVDDGSQPLISGPSSSSTVAKFTPAYIELSAQSTVTVGASGLISAPSAQVALRAINLGAASSGVYQNQLVHLFNQGADAANTGARDIGTNTPDAPQTVLLAPGAVVDVAGLANVSLPASYNYIAFKPTGEYADMPLQRSPYEAALYGSTFYIDIRASGTRADGTKWVGTPLADASGSVNNVGRSIYQLMTVGGSVTLKTDLLAAKAGVQTAGSVINVAGGSVKFESGMVNTTRLIGADGRIYSMANADPNMTYLGIAGQFTRNHSRWGVTETWSTGTQIYSPGYSEGHDAGSVIVSTVNPLLTGTMYFGSVAGERQINGGQLPFQGTLDLTTPSNVQIGGAASANYTSQSAVTTNLSADALSGYGLGKLAITANDVVVSSGSTLNLAAGGNFSVLANGAIDIAGTVSAAGGAIDLKTDRTKFVGAPLFNSPKDQSGAVIAANVFVEGTLDVSGRFVNDTGRTVSDMSGPAFIDGGTISITTLKSSLNEADTTGSILLAKNSTLDVSSGGYISPQGKAKMASAGLMAGKAGSVSLAIYQGRSWGAPGEIPTRPIPASSKVAVLQLDGKLLGYGFERNGSLRLAGVDTIRIGGALQPGETSSIRIGGVPNELPASLLTGGGFGSYTIESVTDDWSGATARIIVSSGTSLSLQQQNLSSLAYYGNTATGTRLGQQGAPLALLPDDQRKPVDLTLKSDNITIDTGATIVTDAKAKIALAAVADDHTLLATDPLRTVPAQKVELLGSIVDHGGTVFVNALKTHLGAKAVVDLSGTFVANSTFGQPNGARTSGSYIAGGTFSIEAGQTIQTTGGNYAYNAPNSLNYLVSDAAKVDISGAAGFIQVAGARGATSSLWSWSDAGTVNVDVSRFAWGGSFAAAGGRYVAADGTTQADARANGGIIRLGGGAISLRQDTTDVNAAVAAFKQGVGAAPSSLLVAADQLSQFDNVYLYAASGTGGAARFFNDVPGTIYGSEYRAPSYNALSITGALDWTVTNRLEIAAGAILAPPNSVDARISAAYVLLTGGGLPTATGASTLTVSGQTIDVQGATFSSFSKVSLLSGGDIRLSTPRVVNGIIPANATQPVDPATFTGNMSSSGDLLLSAQRIYPVSAVNFTIQTPGKVTFAAPSGSDTRVPLSAGGSLNVYATTIEQGGNLFAPLGKIALGNTDTTVSPIVTQSVKLLPGSLTSVTLADTTVPYGATLDGSGWYYNSNTNPLAQPPSKGIVLAGNNVERQDGSTIDLRGGGDLQAMEWIQGKGGSRDTLTTTPLGQTVYALLPLGDSVAAFDIHMTAASSADLGKTVTAGDAYPLAGTQVTIDGGNGIPAGTYTLYPAHYATLPGAMRVVYYGDNTGVNRPTTTLPDGTVLVAGHYTQSTAPGKQSSGQSMFAVQTNSVWQQYSEYSFNRANSYFTSLAAKNNVTVPRLPMDAGRLAVVAQQSILLGGIALTQPGQDDKGNVGRGGELDISAPKLAVLGHAGYLNHETPAGYVGLDVSELNGFESILIGGLRSDTTKGTLITATASSVLVDTHGDTLSAPEILLVAGVPTSSQLQTIPQTLTVNGQTVVVENQIYAPGPDSGTVRIASGSVIKATGIVHAGAGRNYYFADPANGTPTTAQQIAAALGGTLDPSGTAITGVDISKFNYFVKNADGSFVLNPDGSVYRNTGTVGNLLRDYANQAKGLGALFVATNDSSLKVSGPSGVAPPSLTVQFASSTDPKAPGAVNGSLLLPADAGRLVIESGASVTAKSATMQATASRNAIVGNSSDLHLQQLNVTARTIALGSPTLVGDKSVALYNQQFADVKELSLKALSGSITIYGDYNPGAVSKLTLDAATIVRADNGGSARVSVTGSDSSITLVNTGAAGGATNAPATAGYQLGFDASAIVLGGGAQTLLGYGEVFMTAANRVLVAGSGSLALGGSNDAVDLNLATQNVLVAGATSKGSGSFAVTTRGHIVLSDILQRDPTLARPADSAETGGNLSLTAAQVVIGSIIQAQAGTITLEATVGDVSLAPRGYLAAGGYKKTLVDVDTYLSGGKVVLKSDKGNVYSDALSVIDVAQPEGGLGYGGTIEVTALGDPVSTFSGNATLNGVLRGAGGPGLGGRFKLDIKGKAELTALADRLLDGGVTGAIDIHTRTGNLELLQDHTLRAHDVTLTADDPSWSSDPSGQFGQIKIRGLIDATGYAGYSLDGNGQAGGEVSLYGANAVLLASSGVIDASTTHTDERGGDVTVGIGWDARSKIFLQQGTQINVSGGTKGGLSGGTVTFRAPLDGNNDVKIVAIGNTANPSGTHGANYYADGDKTYDELPVLDATNNVNDRSRTSIVGARAVAVNGFVAFDTQAGTHGIDGSSLGWFGTIDTAGWYKGVDQNGNLIPATEGSWTNVTGWKISDITGATGGFANTAPPVSVTNSSGAVVATINFTMGIGLFSPVQIPEFNQLTPGQTKIPVTFPEPQTPGGVRAQGLASVDANGVVSIEITQAGSGYTTRAATVKIAGVMKNGAEVDVPHNILFNVLHQSSLKIVSAQLSLPSGSTGFDGASLVSVPAGTATVNFEKVSNLSGTTKLINGTPQFVPGTPDYIPATSSGVFAFDPANQGKPGIASFTGGAGTGHAFFGDTVSQITQGNWTYNGQSYRFSNLFTRLTPLVNSLGADVVHVQPGVELVNSKGDITVSSNWNLAAGTAGGLVGDHYDGASSYIGFNYRLTTPWSVDAGALTLRAAGNINVNASISDGFFQFGDYQDTSYLLKLGATARTIDKNGGAYTYYLSDYTGGPIAPYKDTANSISPTTVDLANADLFPHALRVCVADCNTSTPVIRLVTSPSSWSYRLTAGADLASASPSAVLLTKAADVVVDKHVNYDKQSVIGDSSSTATSVSYNLPTMVRTGTGNINISAAQDVILKDTTAPGVIYAAGVNTARLTDPNYHLANGSVVPDADKVDGFFEPRVLAYGNSGANQGLYYGPPTAAAFPEMGGDLVINAQHDIKGYSASGNKVLQYYQPWLLSLADVTPDANITALGAGIFAPAGTQIASQTAWWIQYGSFQQGFLSAGGNASVIAGGDLVDVSVSLPTTGRVSGGLAAGSTPVTHLYGSGNMVVRAGGNISGGSFYEGSGSAVITAGRDIGQNGTVSRFQSSKLLLPDVPVLAVDTGKIAMTANGAITMAGVVNPAALHAQQPSRANPLDTTGSLPTTPLYMDTYGPDSKVSLVAQAGDLTITFAPPTINDTSTTLIDVNSKAIPAAASAYPASFDARALDGDLITTGIRKVTMDDRSDPLKIVAGSIVPMPGIALSPSEHGTFNLLAQGSIDLTFGYPTEAKVPPSGTPRPFISAGPSLIDAAFDPFRPNSGNDDPSSRAILAHENDVAAGLDTTARIYAATGDITATGGYGKIASGSISTEIVYQRIEINRPAKVYAGHDLKDFNIIVQNIHTGDVSTIEAGGDISYNGLSNGGGLQVAGPGFLVVQAGGDIGPFLPAAHNNSDEAKVQDGIISVGNSSPTAVGNFYLYSSTGSGTIGIYNQALLGPKNNPRRNALLNQAAGTNRGADIVTMFGTKFGVDYQAVVDAYVDPANAANVTHNYISELQAFLARAGKPVSTDDPAAVFATFKALPVDLQHVFVDQVFFAELKSVGVAQLSGETKSQRGYQMVDTMFPASFGYTQNALDGGPGGASQLVKTGDLNLLHGTIQTKLGGDVSIFGPGGNIIVGSLATEPNTNLKLPDLGILTLGGGAINTFTDQSVRVNASRVLTSQGGEILMWSSNGDLDAGRGSKTISSAPSLQVLFDQNDYQSIDLSGFVTGSGIQTLRASRVATAANIYLVAPRGVIDAGTAGIGGSGVVVVIAPVIANAGNIQAQGGTVGIPTISVPSIGALTAGSNAAGAAAKSADAPTASGNSKPASIFIVEVIGYGGGDGQGDSSDDKQSSGDGKQ</sequence>
<dbReference type="SUPFAM" id="SSF51126">
    <property type="entry name" value="Pectin lyase-like"/>
    <property type="match status" value="1"/>
</dbReference>
<dbReference type="InterPro" id="IPR021026">
    <property type="entry name" value="Filamn_hemagglutn_DUF3739"/>
</dbReference>
<dbReference type="InterPro" id="IPR012334">
    <property type="entry name" value="Pectin_lyas_fold"/>
</dbReference>
<name>A0A4Q1UM82_9BRAD</name>
<gene>
    <name evidence="4" type="ORF">B5V03_32950</name>
</gene>
<dbReference type="PANTHER" id="PTHR12338">
    <property type="entry name" value="AUTOTRANSPORTER"/>
    <property type="match status" value="1"/>
</dbReference>
<comment type="caution">
    <text evidence="4">The sequence shown here is derived from an EMBL/GenBank/DDBJ whole genome shotgun (WGS) entry which is preliminary data.</text>
</comment>
<organism evidence="4 5">
    <name type="scientific">Bradyrhizobium betae</name>
    <dbReference type="NCBI Taxonomy" id="244734"/>
    <lineage>
        <taxon>Bacteria</taxon>
        <taxon>Pseudomonadati</taxon>
        <taxon>Pseudomonadota</taxon>
        <taxon>Alphaproteobacteria</taxon>
        <taxon>Hyphomicrobiales</taxon>
        <taxon>Nitrobacteraceae</taxon>
        <taxon>Bradyrhizobium</taxon>
    </lineage>
</organism>
<dbReference type="Pfam" id="PF12545">
    <property type="entry name" value="DUF3739"/>
    <property type="match status" value="1"/>
</dbReference>
<feature type="region of interest" description="Disordered" evidence="1">
    <location>
        <begin position="4361"/>
        <end position="4380"/>
    </location>
</feature>
<evidence type="ECO:0000259" key="3">
    <source>
        <dbReference type="SMART" id="SM00912"/>
    </source>
</evidence>
<dbReference type="Pfam" id="PF05860">
    <property type="entry name" value="TPS"/>
    <property type="match status" value="1"/>
</dbReference>
<feature type="chain" id="PRO_5020957810" description="Filamentous haemagglutinin FhaB/tRNA nuclease CdiA-like TPS domain-containing protein" evidence="2">
    <location>
        <begin position="20"/>
        <end position="4380"/>
    </location>
</feature>
<feature type="signal peptide" evidence="2">
    <location>
        <begin position="1"/>
        <end position="19"/>
    </location>
</feature>
<keyword evidence="5" id="KW-1185">Reference proteome</keyword>
<dbReference type="Proteomes" id="UP000290819">
    <property type="component" value="Unassembled WGS sequence"/>
</dbReference>
<evidence type="ECO:0000313" key="5">
    <source>
        <dbReference type="Proteomes" id="UP000290819"/>
    </source>
</evidence>
<dbReference type="SMART" id="SM00912">
    <property type="entry name" value="Haemagg_act"/>
    <property type="match status" value="1"/>
</dbReference>